<sequence length="228" mass="23387">MSRPEAQPRRSPALRMALPLAALAGALLAGTPAAAAQIAFSGWTLQKFSLFSKVDFGQQGAVLTIDAQDAASLLWTAVPASDRGRGSAAWDWSVARSVPATDLTRKGGDDRNAAVYFVFLPEAQAAAAAGGSIASLLSNEAARVLVYTWGGAHRRGEMLASPYLGPRGRTVVLRPAGTGRHSEKVSLAKDYAAAFGGAPGALVGVAVSADSDDTDGVIAAQVSGLRLD</sequence>
<gene>
    <name evidence="2" type="ORF">PMES_01330</name>
</gene>
<accession>A0A921NZV5</accession>
<evidence type="ECO:0000256" key="1">
    <source>
        <dbReference type="SAM" id="SignalP"/>
    </source>
</evidence>
<dbReference type="InterPro" id="IPR021409">
    <property type="entry name" value="DUF3047"/>
</dbReference>
<protein>
    <recommendedName>
        <fullName evidence="4">DUF3047 domain-containing protein</fullName>
    </recommendedName>
</protein>
<dbReference type="RefSeq" id="WP_236549720.1">
    <property type="nucleotide sequence ID" value="NZ_APKE01000014.1"/>
</dbReference>
<keyword evidence="3" id="KW-1185">Reference proteome</keyword>
<name>A0A921NZV5_9RHOB</name>
<dbReference type="AlphaFoldDB" id="A0A921NZV5"/>
<dbReference type="Pfam" id="PF11249">
    <property type="entry name" value="DUF3047"/>
    <property type="match status" value="1"/>
</dbReference>
<evidence type="ECO:0000313" key="3">
    <source>
        <dbReference type="Proteomes" id="UP000698242"/>
    </source>
</evidence>
<proteinExistence type="predicted"/>
<feature type="chain" id="PRO_5036688653" description="DUF3047 domain-containing protein" evidence="1">
    <location>
        <begin position="36"/>
        <end position="228"/>
    </location>
</feature>
<reference evidence="2" key="1">
    <citation type="submission" date="2013-03" db="EMBL/GenBank/DDBJ databases">
        <title>Genome Sequence of the Profundibacterium mesophilum strain KAUST100406-0324T from Red Sea, a novel genus in the family Rhodobacteraceae.</title>
        <authorList>
            <person name="Essack M."/>
            <person name="Alam I."/>
            <person name="Lafi F."/>
            <person name="Alawi W."/>
            <person name="Kamanu F."/>
            <person name="Al-Suwailem A."/>
            <person name="Lee O.O."/>
            <person name="Xu Y."/>
            <person name="Bajic V."/>
            <person name="Qian P.-Y."/>
            <person name="Archer J."/>
        </authorList>
    </citation>
    <scope>NUCLEOTIDE SEQUENCE</scope>
    <source>
        <strain evidence="2">KAUST100406-0324</strain>
    </source>
</reference>
<keyword evidence="1" id="KW-0732">Signal</keyword>
<comment type="caution">
    <text evidence="2">The sequence shown here is derived from an EMBL/GenBank/DDBJ whole genome shotgun (WGS) entry which is preliminary data.</text>
</comment>
<evidence type="ECO:0008006" key="4">
    <source>
        <dbReference type="Google" id="ProtNLM"/>
    </source>
</evidence>
<dbReference type="Proteomes" id="UP000698242">
    <property type="component" value="Unassembled WGS sequence"/>
</dbReference>
<organism evidence="2 3">
    <name type="scientific">Profundibacterium mesophilum KAUST100406-0324</name>
    <dbReference type="NCBI Taxonomy" id="1037889"/>
    <lineage>
        <taxon>Bacteria</taxon>
        <taxon>Pseudomonadati</taxon>
        <taxon>Pseudomonadota</taxon>
        <taxon>Alphaproteobacteria</taxon>
        <taxon>Rhodobacterales</taxon>
        <taxon>Roseobacteraceae</taxon>
        <taxon>Profundibacterium</taxon>
    </lineage>
</organism>
<feature type="signal peptide" evidence="1">
    <location>
        <begin position="1"/>
        <end position="35"/>
    </location>
</feature>
<dbReference type="EMBL" id="APKE01000014">
    <property type="protein sequence ID" value="KAF0676598.1"/>
    <property type="molecule type" value="Genomic_DNA"/>
</dbReference>
<evidence type="ECO:0000313" key="2">
    <source>
        <dbReference type="EMBL" id="KAF0676598.1"/>
    </source>
</evidence>